<feature type="region of interest" description="Disordered" evidence="1">
    <location>
        <begin position="310"/>
        <end position="355"/>
    </location>
</feature>
<dbReference type="PROSITE" id="PS00636">
    <property type="entry name" value="DNAJ_1"/>
    <property type="match status" value="1"/>
</dbReference>
<dbReference type="GO" id="GO:0044183">
    <property type="term" value="F:protein folding chaperone"/>
    <property type="evidence" value="ECO:0007669"/>
    <property type="project" value="TreeGrafter"/>
</dbReference>
<sequence>MASDGEAPNYYELLCVEPNATKDDIRKAYRRQALLFHPDKMKPHMQDEASQHFQLISEAYEVLSDDKKRDLYDRYGYEGVKAGGDPNPPPAPDPFMNMHTQRQASGFGFGFDSPFFSAFGMPAHHQHFHGGYSTSSSPSPFNNAFGSNHEILAEVFSGDQAFAGHHQRHMRNMEQHMGSMFEPFGGFAQPPPPMFRDDPFFNRGFDMPHTAKPTLFSTSPFASEWTGSGTSTNPLTNFGGGFTSSSSSSSSFGGGGGARTSTRTTIVNGLRTTVTEVTDEHGVTRKTVDKPDGTREVYVNGVPAAIEGGAAQASAAQDGNRQEPIVIEDDDPQHLYHPRMGRGHTLSGQRGSSRT</sequence>
<dbReference type="PANTHER" id="PTHR43948:SF10">
    <property type="entry name" value="MRJ, ISOFORM E"/>
    <property type="match status" value="1"/>
</dbReference>
<protein>
    <recommendedName>
        <fullName evidence="2">J domain-containing protein</fullName>
    </recommendedName>
</protein>
<dbReference type="Gene3D" id="1.10.287.110">
    <property type="entry name" value="DnaJ domain"/>
    <property type="match status" value="1"/>
</dbReference>
<reference evidence="3" key="1">
    <citation type="submission" date="2021-07" db="EMBL/GenBank/DDBJ databases">
        <title>Draft genome of Mortierella alpina, strain LL118, isolated from an aspen leaf litter sample.</title>
        <authorList>
            <person name="Yang S."/>
            <person name="Vinatzer B.A."/>
        </authorList>
    </citation>
    <scope>NUCLEOTIDE SEQUENCE</scope>
    <source>
        <strain evidence="3">LL118</strain>
    </source>
</reference>
<organism evidence="3 4">
    <name type="scientific">Mortierella alpina</name>
    <name type="common">Oleaginous fungus</name>
    <name type="synonym">Mortierella renispora</name>
    <dbReference type="NCBI Taxonomy" id="64518"/>
    <lineage>
        <taxon>Eukaryota</taxon>
        <taxon>Fungi</taxon>
        <taxon>Fungi incertae sedis</taxon>
        <taxon>Mucoromycota</taxon>
        <taxon>Mortierellomycotina</taxon>
        <taxon>Mortierellomycetes</taxon>
        <taxon>Mortierellales</taxon>
        <taxon>Mortierellaceae</taxon>
        <taxon>Mortierella</taxon>
    </lineage>
</organism>
<dbReference type="AlphaFoldDB" id="A0A9P7ZZG7"/>
<dbReference type="Proteomes" id="UP000717515">
    <property type="component" value="Unassembled WGS sequence"/>
</dbReference>
<dbReference type="Pfam" id="PF00226">
    <property type="entry name" value="DnaJ"/>
    <property type="match status" value="1"/>
</dbReference>
<dbReference type="GO" id="GO:0005737">
    <property type="term" value="C:cytoplasm"/>
    <property type="evidence" value="ECO:0007669"/>
    <property type="project" value="TreeGrafter"/>
</dbReference>
<evidence type="ECO:0000313" key="3">
    <source>
        <dbReference type="EMBL" id="KAG9319721.1"/>
    </source>
</evidence>
<dbReference type="InterPro" id="IPR018253">
    <property type="entry name" value="DnaJ_domain_CS"/>
</dbReference>
<gene>
    <name evidence="3" type="ORF">KVV02_006990</name>
</gene>
<dbReference type="SUPFAM" id="SSF46565">
    <property type="entry name" value="Chaperone J-domain"/>
    <property type="match status" value="1"/>
</dbReference>
<dbReference type="EMBL" id="JAIFTL010000389">
    <property type="protein sequence ID" value="KAG9319721.1"/>
    <property type="molecule type" value="Genomic_DNA"/>
</dbReference>
<dbReference type="CDD" id="cd06257">
    <property type="entry name" value="DnaJ"/>
    <property type="match status" value="1"/>
</dbReference>
<evidence type="ECO:0000313" key="4">
    <source>
        <dbReference type="Proteomes" id="UP000717515"/>
    </source>
</evidence>
<feature type="domain" description="J" evidence="2">
    <location>
        <begin position="9"/>
        <end position="76"/>
    </location>
</feature>
<evidence type="ECO:0000256" key="1">
    <source>
        <dbReference type="SAM" id="MobiDB-lite"/>
    </source>
</evidence>
<name>A0A9P7ZZG7_MORAP</name>
<dbReference type="InterPro" id="IPR036869">
    <property type="entry name" value="J_dom_sf"/>
</dbReference>
<comment type="caution">
    <text evidence="3">The sequence shown here is derived from an EMBL/GenBank/DDBJ whole genome shotgun (WGS) entry which is preliminary data.</text>
</comment>
<feature type="compositionally biased region" description="Polar residues" evidence="1">
    <location>
        <begin position="346"/>
        <end position="355"/>
    </location>
</feature>
<dbReference type="GO" id="GO:0051087">
    <property type="term" value="F:protein-folding chaperone binding"/>
    <property type="evidence" value="ECO:0007669"/>
    <property type="project" value="TreeGrafter"/>
</dbReference>
<accession>A0A9P7ZZG7</accession>
<dbReference type="PRINTS" id="PR00625">
    <property type="entry name" value="JDOMAIN"/>
</dbReference>
<evidence type="ECO:0000259" key="2">
    <source>
        <dbReference type="PROSITE" id="PS50076"/>
    </source>
</evidence>
<dbReference type="PANTHER" id="PTHR43948">
    <property type="entry name" value="DNAJ HOMOLOG SUBFAMILY B"/>
    <property type="match status" value="1"/>
</dbReference>
<dbReference type="PROSITE" id="PS50076">
    <property type="entry name" value="DNAJ_2"/>
    <property type="match status" value="1"/>
</dbReference>
<dbReference type="SMART" id="SM00271">
    <property type="entry name" value="DnaJ"/>
    <property type="match status" value="1"/>
</dbReference>
<dbReference type="GO" id="GO:0051082">
    <property type="term" value="F:unfolded protein binding"/>
    <property type="evidence" value="ECO:0007669"/>
    <property type="project" value="TreeGrafter"/>
</dbReference>
<dbReference type="InterPro" id="IPR001623">
    <property type="entry name" value="DnaJ_domain"/>
</dbReference>
<proteinExistence type="predicted"/>